<dbReference type="AlphaFoldDB" id="A0AAV4FWE7"/>
<evidence type="ECO:0000313" key="1">
    <source>
        <dbReference type="EMBL" id="GFR77231.1"/>
    </source>
</evidence>
<evidence type="ECO:0000313" key="2">
    <source>
        <dbReference type="Proteomes" id="UP000762676"/>
    </source>
</evidence>
<name>A0AAV4FWE7_9GAST</name>
<comment type="caution">
    <text evidence="1">The sequence shown here is derived from an EMBL/GenBank/DDBJ whole genome shotgun (WGS) entry which is preliminary data.</text>
</comment>
<sequence>MSAASLGISHTDQFDKRVLNSINHIILFTKTKASSGTSNALSCCKLKLLQECRFCHNSSSHDMPPSPVTVSFTPPENIDPEVFIDDTPVTGESDTKIIQAMLERKRPRVEVEKASVKEDDENAFFLGVAAKCKQHLCFYGICWPQIPN</sequence>
<keyword evidence="2" id="KW-1185">Reference proteome</keyword>
<proteinExistence type="predicted"/>
<organism evidence="1 2">
    <name type="scientific">Elysia marginata</name>
    <dbReference type="NCBI Taxonomy" id="1093978"/>
    <lineage>
        <taxon>Eukaryota</taxon>
        <taxon>Metazoa</taxon>
        <taxon>Spiralia</taxon>
        <taxon>Lophotrochozoa</taxon>
        <taxon>Mollusca</taxon>
        <taxon>Gastropoda</taxon>
        <taxon>Heterobranchia</taxon>
        <taxon>Euthyneura</taxon>
        <taxon>Panpulmonata</taxon>
        <taxon>Sacoglossa</taxon>
        <taxon>Placobranchoidea</taxon>
        <taxon>Plakobranchidae</taxon>
        <taxon>Elysia</taxon>
    </lineage>
</organism>
<accession>A0AAV4FWE7</accession>
<protein>
    <submittedName>
        <fullName evidence="1">Uncharacterized protein</fullName>
    </submittedName>
</protein>
<dbReference type="Proteomes" id="UP000762676">
    <property type="component" value="Unassembled WGS sequence"/>
</dbReference>
<reference evidence="1 2" key="1">
    <citation type="journal article" date="2021" name="Elife">
        <title>Chloroplast acquisition without the gene transfer in kleptoplastic sea slugs, Plakobranchus ocellatus.</title>
        <authorList>
            <person name="Maeda T."/>
            <person name="Takahashi S."/>
            <person name="Yoshida T."/>
            <person name="Shimamura S."/>
            <person name="Takaki Y."/>
            <person name="Nagai Y."/>
            <person name="Toyoda A."/>
            <person name="Suzuki Y."/>
            <person name="Arimoto A."/>
            <person name="Ishii H."/>
            <person name="Satoh N."/>
            <person name="Nishiyama T."/>
            <person name="Hasebe M."/>
            <person name="Maruyama T."/>
            <person name="Minagawa J."/>
            <person name="Obokata J."/>
            <person name="Shigenobu S."/>
        </authorList>
    </citation>
    <scope>NUCLEOTIDE SEQUENCE [LARGE SCALE GENOMIC DNA]</scope>
</reference>
<dbReference type="EMBL" id="BMAT01000959">
    <property type="protein sequence ID" value="GFR77231.1"/>
    <property type="molecule type" value="Genomic_DNA"/>
</dbReference>
<gene>
    <name evidence="1" type="ORF">ElyMa_000503600</name>
</gene>